<dbReference type="Gene3D" id="3.40.50.1980">
    <property type="entry name" value="Nitrogenase molybdenum iron protein domain"/>
    <property type="match status" value="2"/>
</dbReference>
<dbReference type="PANTHER" id="PTHR30535">
    <property type="entry name" value="VITAMIN B12-BINDING PROTEIN"/>
    <property type="match status" value="1"/>
</dbReference>
<keyword evidence="4" id="KW-1185">Reference proteome</keyword>
<feature type="domain" description="Fe/B12 periplasmic-binding" evidence="2">
    <location>
        <begin position="19"/>
        <end position="267"/>
    </location>
</feature>
<dbReference type="EMBL" id="MSCN01000001">
    <property type="protein sequence ID" value="PQJ80796.1"/>
    <property type="molecule type" value="Genomic_DNA"/>
</dbReference>
<evidence type="ECO:0000256" key="1">
    <source>
        <dbReference type="ARBA" id="ARBA00022729"/>
    </source>
</evidence>
<evidence type="ECO:0000313" key="3">
    <source>
        <dbReference type="EMBL" id="PQJ80796.1"/>
    </source>
</evidence>
<dbReference type="PROSITE" id="PS50983">
    <property type="entry name" value="FE_B12_PBP"/>
    <property type="match status" value="1"/>
</dbReference>
<dbReference type="InterPro" id="IPR050902">
    <property type="entry name" value="ABC_Transporter_SBP"/>
</dbReference>
<evidence type="ECO:0000259" key="2">
    <source>
        <dbReference type="PROSITE" id="PS50983"/>
    </source>
</evidence>
<keyword evidence="1" id="KW-0732">Signal</keyword>
<dbReference type="NCBIfam" id="NF038402">
    <property type="entry name" value="TroA_like"/>
    <property type="match status" value="1"/>
</dbReference>
<organism evidence="3 4">
    <name type="scientific">Polaribacter porphyrae</name>
    <dbReference type="NCBI Taxonomy" id="1137780"/>
    <lineage>
        <taxon>Bacteria</taxon>
        <taxon>Pseudomonadati</taxon>
        <taxon>Bacteroidota</taxon>
        <taxon>Flavobacteriia</taxon>
        <taxon>Flavobacteriales</taxon>
        <taxon>Flavobacteriaceae</taxon>
    </lineage>
</organism>
<dbReference type="Pfam" id="PF01497">
    <property type="entry name" value="Peripla_BP_2"/>
    <property type="match status" value="1"/>
</dbReference>
<dbReference type="AlphaFoldDB" id="A0A2S7WTJ0"/>
<dbReference type="RefSeq" id="WP_105017403.1">
    <property type="nucleotide sequence ID" value="NZ_MSCN01000001.1"/>
</dbReference>
<dbReference type="InterPro" id="IPR054828">
    <property type="entry name" value="Vit_B12_bind_prot"/>
</dbReference>
<gene>
    <name evidence="3" type="ORF">BTO18_17165</name>
</gene>
<dbReference type="Proteomes" id="UP000238882">
    <property type="component" value="Unassembled WGS sequence"/>
</dbReference>
<sequence length="270" mass="31409">MKLIDQIGNELLLDTIPKRIICLVPSISELLVDLGLQNAIVGVTKFCVHPKSLRKEKTVVGGTKNISVDKIAKLKPDIIICNKEENTKEIVAKCKEITTTYVSDIYTIADTLQLIHDFGRLFSCDVKAKTLILEIQQKNNDFLEFIRDKKPKRVAYFIWKNPWMIAANKTFINHLLENNNFENVFKERIRYPEIQLSELKEIQDLDCIFLSSEPYPFKEKDLTSLQEEFKNVEIILVDGEYFSWYGTRLLYAFNYFKQLHTSLLNSNFSI</sequence>
<protein>
    <submittedName>
        <fullName evidence="3">Cobalamin-binding protein</fullName>
    </submittedName>
</protein>
<dbReference type="SUPFAM" id="SSF53807">
    <property type="entry name" value="Helical backbone' metal receptor"/>
    <property type="match status" value="1"/>
</dbReference>
<evidence type="ECO:0000313" key="4">
    <source>
        <dbReference type="Proteomes" id="UP000238882"/>
    </source>
</evidence>
<comment type="caution">
    <text evidence="3">The sequence shown here is derived from an EMBL/GenBank/DDBJ whole genome shotgun (WGS) entry which is preliminary data.</text>
</comment>
<dbReference type="PANTHER" id="PTHR30535:SF34">
    <property type="entry name" value="MOLYBDATE-BINDING PROTEIN MOLA"/>
    <property type="match status" value="1"/>
</dbReference>
<proteinExistence type="predicted"/>
<reference evidence="3 4" key="1">
    <citation type="submission" date="2016-12" db="EMBL/GenBank/DDBJ databases">
        <title>Trade-off between light-utilization and light-protection in marine flavobacteria.</title>
        <authorList>
            <person name="Kumagai Y."/>
            <person name="Yoshizawa S."/>
            <person name="Kogure K."/>
            <person name="Iwasaki W."/>
        </authorList>
    </citation>
    <scope>NUCLEOTIDE SEQUENCE [LARGE SCALE GENOMIC DNA]</scope>
    <source>
        <strain evidence="3 4">NBRC 108759</strain>
    </source>
</reference>
<accession>A0A2S7WTJ0</accession>
<name>A0A2S7WTJ0_9FLAO</name>
<dbReference type="InterPro" id="IPR002491">
    <property type="entry name" value="ABC_transptr_periplasmic_BD"/>
</dbReference>
<dbReference type="OrthoDB" id="9816357at2"/>